<gene>
    <name evidence="1" type="ORF">SAMN05661099_2510</name>
</gene>
<accession>A0A1T5DQC4</accession>
<reference evidence="2" key="1">
    <citation type="submission" date="2017-02" db="EMBL/GenBank/DDBJ databases">
        <authorList>
            <person name="Varghese N."/>
            <person name="Submissions S."/>
        </authorList>
    </citation>
    <scope>NUCLEOTIDE SEQUENCE [LARGE SCALE GENOMIC DNA]</scope>
    <source>
        <strain evidence="2">DSM 22385</strain>
    </source>
</reference>
<proteinExistence type="predicted"/>
<dbReference type="STRING" id="572036.SAMN05661099_2510"/>
<evidence type="ECO:0000313" key="2">
    <source>
        <dbReference type="Proteomes" id="UP000189981"/>
    </source>
</evidence>
<dbReference type="InterPro" id="IPR020018">
    <property type="entry name" value="Motility-assoc_lipoprot_GldH"/>
</dbReference>
<dbReference type="AlphaFoldDB" id="A0A1T5DQC4"/>
<dbReference type="Proteomes" id="UP000189981">
    <property type="component" value="Unassembled WGS sequence"/>
</dbReference>
<dbReference type="NCBIfam" id="TIGR03511">
    <property type="entry name" value="GldH_lipo"/>
    <property type="match status" value="1"/>
</dbReference>
<evidence type="ECO:0000313" key="1">
    <source>
        <dbReference type="EMBL" id="SKB73760.1"/>
    </source>
</evidence>
<dbReference type="PROSITE" id="PS51257">
    <property type="entry name" value="PROKAR_LIPOPROTEIN"/>
    <property type="match status" value="1"/>
</dbReference>
<keyword evidence="2" id="KW-1185">Reference proteome</keyword>
<dbReference type="RefSeq" id="WP_079703008.1">
    <property type="nucleotide sequence ID" value="NZ_FUYR01000002.1"/>
</dbReference>
<name>A0A1T5DQC4_9SPHI</name>
<keyword evidence="1" id="KW-0449">Lipoprotein</keyword>
<sequence>MGLPRKISLLICLAVTGFISCQDTQTVVDDNVEIAGHNWSYTEKVQVPVVIEDASISYNVYLNLRLTASYKYSNIFLLIHTTNPDGKKTTERKEFRLALPDGEWLGSGSGNLYSYQMLFRENYKFPLKGKYTFELEQNMRDNPLNSVTDAGVRVEKVN</sequence>
<dbReference type="Pfam" id="PF14109">
    <property type="entry name" value="GldH_lipo"/>
    <property type="match status" value="1"/>
</dbReference>
<dbReference type="EMBL" id="FUYR01000002">
    <property type="protein sequence ID" value="SKB73760.1"/>
    <property type="molecule type" value="Genomic_DNA"/>
</dbReference>
<dbReference type="OrthoDB" id="982482at2"/>
<organism evidence="1 2">
    <name type="scientific">Daejeonella lutea</name>
    <dbReference type="NCBI Taxonomy" id="572036"/>
    <lineage>
        <taxon>Bacteria</taxon>
        <taxon>Pseudomonadati</taxon>
        <taxon>Bacteroidota</taxon>
        <taxon>Sphingobacteriia</taxon>
        <taxon>Sphingobacteriales</taxon>
        <taxon>Sphingobacteriaceae</taxon>
        <taxon>Daejeonella</taxon>
    </lineage>
</organism>
<protein>
    <submittedName>
        <fullName evidence="1">Gliding motility-associated lipoprotein GldH</fullName>
    </submittedName>
</protein>